<gene>
    <name evidence="2" type="ORF">HPP92_011213</name>
</gene>
<dbReference type="OrthoDB" id="155203at2759"/>
<comment type="caution">
    <text evidence="2">The sequence shown here is derived from an EMBL/GenBank/DDBJ whole genome shotgun (WGS) entry which is preliminary data.</text>
</comment>
<feature type="region of interest" description="Disordered" evidence="1">
    <location>
        <begin position="377"/>
        <end position="400"/>
    </location>
</feature>
<protein>
    <recommendedName>
        <fullName evidence="4">OTU domain-containing protein</fullName>
    </recommendedName>
</protein>
<name>A0A835V0T6_VANPL</name>
<evidence type="ECO:0000256" key="1">
    <source>
        <dbReference type="SAM" id="MobiDB-lite"/>
    </source>
</evidence>
<dbReference type="PANTHER" id="PTHR36068">
    <property type="entry name" value="OS01G0102500 PROTEIN"/>
    <property type="match status" value="1"/>
</dbReference>
<organism evidence="2 3">
    <name type="scientific">Vanilla planifolia</name>
    <name type="common">Vanilla</name>
    <dbReference type="NCBI Taxonomy" id="51239"/>
    <lineage>
        <taxon>Eukaryota</taxon>
        <taxon>Viridiplantae</taxon>
        <taxon>Streptophyta</taxon>
        <taxon>Embryophyta</taxon>
        <taxon>Tracheophyta</taxon>
        <taxon>Spermatophyta</taxon>
        <taxon>Magnoliopsida</taxon>
        <taxon>Liliopsida</taxon>
        <taxon>Asparagales</taxon>
        <taxon>Orchidaceae</taxon>
        <taxon>Vanilloideae</taxon>
        <taxon>Vanilleae</taxon>
        <taxon>Vanilla</taxon>
    </lineage>
</organism>
<proteinExistence type="predicted"/>
<evidence type="ECO:0000313" key="3">
    <source>
        <dbReference type="Proteomes" id="UP000639772"/>
    </source>
</evidence>
<dbReference type="AlphaFoldDB" id="A0A835V0T6"/>
<dbReference type="Proteomes" id="UP000639772">
    <property type="component" value="Unassembled WGS sequence"/>
</dbReference>
<dbReference type="PANTHER" id="PTHR36068:SF1">
    <property type="entry name" value="OS01G0102500 PROTEIN"/>
    <property type="match status" value="1"/>
</dbReference>
<evidence type="ECO:0000313" key="2">
    <source>
        <dbReference type="EMBL" id="KAG0483129.1"/>
    </source>
</evidence>
<sequence length="455" mass="50294">MGKLLCNSPAVAETLTSSSPLLPWRDPCSPVNKASVAGPEPDGRGEWDAVTRLEEQQRRNLERIHARGVYWKNPSEGAPVAGMAFRLVHGGGVEADGNCLFTAVRRAMGSKIGARELRLKAVRRFLEDYRSDDGPGKDAIIRHLYSPHLESGWGIHVVQDVKLLAEKADRKLLDAAIKELVDLGLQREAAAETIYKERCIAVNDGHSWAKYMSISGSPEDIYDIITLQYTEGGLLNIDENRDGRAAAFGDDIAIESLATEFKREIYVVQSHGSDAMVDDDNSVFFLPHRPWGEICELPLFLFMKGTGSSTANFVFDWALQVHQSKSQENHHNIDGWYPFHVAYIRLAKTVLAELAIAGNRNDFRTVARLLMARSGGISGGSRTESRHMRPDGNTPIQTGLPRGARRKLRCGIPSGGDRTSGEGVLRLCGLLLARCLWPQTGSCRRNDLLERGKIK</sequence>
<evidence type="ECO:0008006" key="4">
    <source>
        <dbReference type="Google" id="ProtNLM"/>
    </source>
</evidence>
<reference evidence="2 3" key="1">
    <citation type="journal article" date="2020" name="Nat. Food">
        <title>A phased Vanilla planifolia genome enables genetic improvement of flavour and production.</title>
        <authorList>
            <person name="Hasing T."/>
            <person name="Tang H."/>
            <person name="Brym M."/>
            <person name="Khazi F."/>
            <person name="Huang T."/>
            <person name="Chambers A.H."/>
        </authorList>
    </citation>
    <scope>NUCLEOTIDE SEQUENCE [LARGE SCALE GENOMIC DNA]</scope>
    <source>
        <tissue evidence="2">Leaf</tissue>
    </source>
</reference>
<accession>A0A835V0T6</accession>
<dbReference type="Gene3D" id="3.90.70.80">
    <property type="match status" value="1"/>
</dbReference>
<dbReference type="EMBL" id="JADCNM010000005">
    <property type="protein sequence ID" value="KAG0483129.1"/>
    <property type="molecule type" value="Genomic_DNA"/>
</dbReference>